<dbReference type="Gene3D" id="1.10.287.950">
    <property type="entry name" value="Methyl-accepting chemotaxis protein"/>
    <property type="match status" value="1"/>
</dbReference>
<feature type="compositionally biased region" description="Basic and acidic residues" evidence="9">
    <location>
        <begin position="340"/>
        <end position="354"/>
    </location>
</feature>
<dbReference type="Proteomes" id="UP000002318">
    <property type="component" value="Chromosome"/>
</dbReference>
<keyword evidence="4 10" id="KW-0812">Transmembrane</keyword>
<protein>
    <submittedName>
        <fullName evidence="14">Methyl-accepting chemotaxis sensory transducer with Cache sensor</fullName>
    </submittedName>
</protein>
<dbReference type="PROSITE" id="PS50111">
    <property type="entry name" value="CHEMOTAXIS_TRANSDUC_2"/>
    <property type="match status" value="1"/>
</dbReference>
<dbReference type="PANTHER" id="PTHR43531">
    <property type="entry name" value="PROTEIN ICFG"/>
    <property type="match status" value="1"/>
</dbReference>
<evidence type="ECO:0000256" key="9">
    <source>
        <dbReference type="SAM" id="MobiDB-lite"/>
    </source>
</evidence>
<evidence type="ECO:0000256" key="3">
    <source>
        <dbReference type="ARBA" id="ARBA00022500"/>
    </source>
</evidence>
<evidence type="ECO:0000259" key="12">
    <source>
        <dbReference type="PROSITE" id="PS50192"/>
    </source>
</evidence>
<reference evidence="14 15" key="1">
    <citation type="journal article" date="2010" name="Stand. Genomic Sci.">
        <title>Complete genome sequence of Spirochaeta smaragdinae type strain (SEBR 4228).</title>
        <authorList>
            <person name="Mavromatis K."/>
            <person name="Yasawong M."/>
            <person name="Chertkov O."/>
            <person name="Lapidus A."/>
            <person name="Lucas S."/>
            <person name="Nolan M."/>
            <person name="Del Rio T.G."/>
            <person name="Tice H."/>
            <person name="Cheng J.F."/>
            <person name="Pitluck S."/>
            <person name="Liolios K."/>
            <person name="Ivanova N."/>
            <person name="Tapia R."/>
            <person name="Han C."/>
            <person name="Bruce D."/>
            <person name="Goodwin L."/>
            <person name="Pati A."/>
            <person name="Chen A."/>
            <person name="Palaniappan K."/>
            <person name="Land M."/>
            <person name="Hauser L."/>
            <person name="Chang Y.J."/>
            <person name="Jeffries C.D."/>
            <person name="Detter J.C."/>
            <person name="Rohde M."/>
            <person name="Brambilla E."/>
            <person name="Spring S."/>
            <person name="Goker M."/>
            <person name="Sikorski J."/>
            <person name="Woyke T."/>
            <person name="Bristow J."/>
            <person name="Eisen J.A."/>
            <person name="Markowitz V."/>
            <person name="Hugenholtz P."/>
            <person name="Klenk H.P."/>
            <person name="Kyrpides N.C."/>
        </authorList>
    </citation>
    <scope>NUCLEOTIDE SEQUENCE [LARGE SCALE GENOMIC DNA]</scope>
    <source>
        <strain evidence="15">DSM 11293 / JCM 15392 / SEBR 4228</strain>
    </source>
</reference>
<dbReference type="InterPro" id="IPR004010">
    <property type="entry name" value="Double_Cache_2"/>
</dbReference>
<dbReference type="Pfam" id="PF08269">
    <property type="entry name" value="dCache_2"/>
    <property type="match status" value="1"/>
</dbReference>
<dbReference type="STRING" id="573413.Spirs_3947"/>
<dbReference type="PROSITE" id="PS50885">
    <property type="entry name" value="HAMP"/>
    <property type="match status" value="1"/>
</dbReference>
<evidence type="ECO:0000256" key="10">
    <source>
        <dbReference type="SAM" id="Phobius"/>
    </source>
</evidence>
<dbReference type="InterPro" id="IPR051310">
    <property type="entry name" value="MCP_chemotaxis"/>
</dbReference>
<organism evidence="14 15">
    <name type="scientific">Sediminispirochaeta smaragdinae (strain DSM 11293 / JCM 15392 / SEBR 4228)</name>
    <name type="common">Spirochaeta smaragdinae</name>
    <dbReference type="NCBI Taxonomy" id="573413"/>
    <lineage>
        <taxon>Bacteria</taxon>
        <taxon>Pseudomonadati</taxon>
        <taxon>Spirochaetota</taxon>
        <taxon>Spirochaetia</taxon>
        <taxon>Spirochaetales</taxon>
        <taxon>Spirochaetaceae</taxon>
        <taxon>Sediminispirochaeta</taxon>
    </lineage>
</organism>
<proteinExistence type="inferred from homology"/>
<comment type="similarity">
    <text evidence="7">Belongs to the methyl-accepting chemotaxis (MCP) protein family.</text>
</comment>
<feature type="transmembrane region" description="Helical" evidence="10">
    <location>
        <begin position="12"/>
        <end position="34"/>
    </location>
</feature>
<dbReference type="AlphaFoldDB" id="E1R963"/>
<dbReference type="InterPro" id="IPR004090">
    <property type="entry name" value="Chemotax_Me-accpt_rcpt"/>
</dbReference>
<feature type="domain" description="HAMP" evidence="13">
    <location>
        <begin position="232"/>
        <end position="284"/>
    </location>
</feature>
<dbReference type="RefSeq" id="WP_013256491.1">
    <property type="nucleotide sequence ID" value="NC_014364.1"/>
</dbReference>
<feature type="transmembrane region" description="Helical" evidence="10">
    <location>
        <begin position="207"/>
        <end position="230"/>
    </location>
</feature>
<dbReference type="Gene3D" id="3.30.450.20">
    <property type="entry name" value="PAS domain"/>
    <property type="match status" value="1"/>
</dbReference>
<dbReference type="EMBL" id="CP002116">
    <property type="protein sequence ID" value="ADK83032.1"/>
    <property type="molecule type" value="Genomic_DNA"/>
</dbReference>
<gene>
    <name evidence="14" type="ordered locus">Spirs_3947</name>
</gene>
<evidence type="ECO:0000256" key="1">
    <source>
        <dbReference type="ARBA" id="ARBA00004651"/>
    </source>
</evidence>
<dbReference type="PROSITE" id="PS50192">
    <property type="entry name" value="T_SNARE"/>
    <property type="match status" value="1"/>
</dbReference>
<dbReference type="GO" id="GO:0006935">
    <property type="term" value="P:chemotaxis"/>
    <property type="evidence" value="ECO:0007669"/>
    <property type="project" value="UniProtKB-KW"/>
</dbReference>
<name>E1R963_SEDSS</name>
<evidence type="ECO:0000313" key="14">
    <source>
        <dbReference type="EMBL" id="ADK83032.1"/>
    </source>
</evidence>
<dbReference type="InterPro" id="IPR000727">
    <property type="entry name" value="T_SNARE_dom"/>
</dbReference>
<comment type="subcellular location">
    <subcellularLocation>
        <location evidence="1">Cell membrane</location>
        <topology evidence="1">Multi-pass membrane protein</topology>
    </subcellularLocation>
</comment>
<evidence type="ECO:0000256" key="5">
    <source>
        <dbReference type="ARBA" id="ARBA00022989"/>
    </source>
</evidence>
<dbReference type="InterPro" id="IPR004089">
    <property type="entry name" value="MCPsignal_dom"/>
</dbReference>
<evidence type="ECO:0000256" key="2">
    <source>
        <dbReference type="ARBA" id="ARBA00022475"/>
    </source>
</evidence>
<feature type="transmembrane region" description="Helical" evidence="10">
    <location>
        <begin position="61"/>
        <end position="80"/>
    </location>
</feature>
<keyword evidence="2" id="KW-1003">Cell membrane</keyword>
<sequence length="531" mass="57748">MVSYLRRFRISGRILAIIVLMLFSIAAVVTVYWFGTLSLKEKAAEETQSIMIEGERKKLRVATHSMALSIGSAISHIAYYQQQIELIRAMVDEIRFEEDESGYFFVYRGTVNLALPPKKELQGQDLSANQDANGVFYVKEMAEVAASGGGFVRYIFEKPGAGNQPKLAYAELIPGTDLWIGTGIYIDNVQAKEEAIHALFDTQVKKLTLGILFGVSFMLLVIILPLTLAIRLSIIRPLSKAITVTKQIANGNLAVEIDDIHSDETGELNKALATMAGRLTQILEEIQETASRLAASSGELSSTVSQISSGASEQAAAVEEISASIEEMNSTLQQTSDNARQTEKLSEEASHSAEETGTAVEESIATLKTIADNITIIDEIARQTNLLSLNAAIEAARAGDAGQGFAVVASEVRKLADRSRSAAAEILELSAKSGRVAEHTGKTVGDTIPRIKRTNELIQEISAASKEQTHGMEQINQSMLELDRVTQQNASASEEIASTGKALADEAERLRETLNYFHTTERKELEYGSEA</sequence>
<keyword evidence="6 10" id="KW-0472">Membrane</keyword>
<dbReference type="KEGG" id="ssm:Spirs_3947"/>
<dbReference type="eggNOG" id="COG0840">
    <property type="taxonomic scope" value="Bacteria"/>
</dbReference>
<dbReference type="GO" id="GO:0005886">
    <property type="term" value="C:plasma membrane"/>
    <property type="evidence" value="ECO:0007669"/>
    <property type="project" value="UniProtKB-SubCell"/>
</dbReference>
<evidence type="ECO:0000256" key="7">
    <source>
        <dbReference type="ARBA" id="ARBA00029447"/>
    </source>
</evidence>
<keyword evidence="5 10" id="KW-1133">Transmembrane helix</keyword>
<dbReference type="OrthoDB" id="2489132at2"/>
<dbReference type="HOGENOM" id="CLU_000445_107_21_12"/>
<dbReference type="SUPFAM" id="SSF58104">
    <property type="entry name" value="Methyl-accepting chemotaxis protein (MCP) signaling domain"/>
    <property type="match status" value="1"/>
</dbReference>
<dbReference type="Pfam" id="PF00015">
    <property type="entry name" value="MCPsignal"/>
    <property type="match status" value="1"/>
</dbReference>
<feature type="domain" description="T-SNARE coiled-coil homology" evidence="12">
    <location>
        <begin position="280"/>
        <end position="342"/>
    </location>
</feature>
<feature type="region of interest" description="Disordered" evidence="9">
    <location>
        <begin position="331"/>
        <end position="358"/>
    </location>
</feature>
<dbReference type="SMART" id="SM00283">
    <property type="entry name" value="MA"/>
    <property type="match status" value="1"/>
</dbReference>
<keyword evidence="8" id="KW-0807">Transducer</keyword>
<dbReference type="GO" id="GO:0007165">
    <property type="term" value="P:signal transduction"/>
    <property type="evidence" value="ECO:0007669"/>
    <property type="project" value="UniProtKB-KW"/>
</dbReference>
<dbReference type="PANTHER" id="PTHR43531:SF11">
    <property type="entry name" value="METHYL-ACCEPTING CHEMOTAXIS PROTEIN 3"/>
    <property type="match status" value="1"/>
</dbReference>
<keyword evidence="3" id="KW-0145">Chemotaxis</keyword>
<dbReference type="InterPro" id="IPR003660">
    <property type="entry name" value="HAMP_dom"/>
</dbReference>
<dbReference type="Pfam" id="PF00672">
    <property type="entry name" value="HAMP"/>
    <property type="match status" value="1"/>
</dbReference>
<evidence type="ECO:0000259" key="13">
    <source>
        <dbReference type="PROSITE" id="PS50885"/>
    </source>
</evidence>
<feature type="domain" description="Methyl-accepting transducer" evidence="11">
    <location>
        <begin position="289"/>
        <end position="504"/>
    </location>
</feature>
<dbReference type="SMART" id="SM00304">
    <property type="entry name" value="HAMP"/>
    <property type="match status" value="2"/>
</dbReference>
<evidence type="ECO:0000256" key="6">
    <source>
        <dbReference type="ARBA" id="ARBA00023136"/>
    </source>
</evidence>
<dbReference type="SMART" id="SM01049">
    <property type="entry name" value="Cache_2"/>
    <property type="match status" value="1"/>
</dbReference>
<keyword evidence="15" id="KW-1185">Reference proteome</keyword>
<evidence type="ECO:0000259" key="11">
    <source>
        <dbReference type="PROSITE" id="PS50111"/>
    </source>
</evidence>
<evidence type="ECO:0000256" key="4">
    <source>
        <dbReference type="ARBA" id="ARBA00022692"/>
    </source>
</evidence>
<dbReference type="PRINTS" id="PR00260">
    <property type="entry name" value="CHEMTRNSDUCR"/>
</dbReference>
<accession>E1R963</accession>
<evidence type="ECO:0000256" key="8">
    <source>
        <dbReference type="PROSITE-ProRule" id="PRU00284"/>
    </source>
</evidence>
<dbReference type="CDD" id="cd06225">
    <property type="entry name" value="HAMP"/>
    <property type="match status" value="1"/>
</dbReference>
<evidence type="ECO:0000313" key="15">
    <source>
        <dbReference type="Proteomes" id="UP000002318"/>
    </source>
</evidence>
<dbReference type="GO" id="GO:0004888">
    <property type="term" value="F:transmembrane signaling receptor activity"/>
    <property type="evidence" value="ECO:0007669"/>
    <property type="project" value="InterPro"/>
</dbReference>
<dbReference type="InterPro" id="IPR033480">
    <property type="entry name" value="sCache_2"/>
</dbReference>